<dbReference type="Gene3D" id="3.90.1200.10">
    <property type="match status" value="1"/>
</dbReference>
<organism evidence="1">
    <name type="scientific">marine metagenome</name>
    <dbReference type="NCBI Taxonomy" id="408172"/>
    <lineage>
        <taxon>unclassified sequences</taxon>
        <taxon>metagenomes</taxon>
        <taxon>ecological metagenomes</taxon>
    </lineage>
</organism>
<protein>
    <recommendedName>
        <fullName evidence="2">CHK kinase-like domain-containing protein</fullName>
    </recommendedName>
</protein>
<dbReference type="Pfam" id="PF02958">
    <property type="entry name" value="EcKL"/>
    <property type="match status" value="1"/>
</dbReference>
<dbReference type="InterPro" id="IPR004119">
    <property type="entry name" value="EcKL"/>
</dbReference>
<evidence type="ECO:0008006" key="2">
    <source>
        <dbReference type="Google" id="ProtNLM"/>
    </source>
</evidence>
<sequence length="363" mass="40980">MSKIPICEEDISAKWLTDRLTSLGYCRIDKLQLEVMTGHNPHLSQLFRVQIEYSARTSNHPNVVVLKIPPADHVIRLREAALGPYESEAGCYQLLEEFQGFSLPLMYSLTQNPDEATACFVFEDIGPLPNGRKYAQLGLQETHRVLEFIAAYQAMFWLDESLSQHGWIRDSSWSHLFNQNLMESVLGWQAIKQDEKIEKTDGLISAGEFLGSGLIDLMNVMNDRPNTLTHNDLHQGNILLRQSDSAFEPVVIDWQLAAYAGGTNDLAKFLMTAVPFRIFSDNEKSLVGYYVDCLQGRGISDYSFDECWRDYRRAQVMVLANYAISGVHRLPDGTLQISKGDSTRAVIKAFGIIDPQELVDVLP</sequence>
<dbReference type="InterPro" id="IPR011009">
    <property type="entry name" value="Kinase-like_dom_sf"/>
</dbReference>
<evidence type="ECO:0000313" key="1">
    <source>
        <dbReference type="EMBL" id="SVA28590.1"/>
    </source>
</evidence>
<dbReference type="InterPro" id="IPR052961">
    <property type="entry name" value="Oxido-Kinase-like_Enzymes"/>
</dbReference>
<gene>
    <name evidence="1" type="ORF">METZ01_LOCUS81444</name>
</gene>
<dbReference type="EMBL" id="UINC01006610">
    <property type="protein sequence ID" value="SVA28590.1"/>
    <property type="molecule type" value="Genomic_DNA"/>
</dbReference>
<proteinExistence type="predicted"/>
<accession>A0A381UKE5</accession>
<dbReference type="AlphaFoldDB" id="A0A381UKE5"/>
<dbReference type="PANTHER" id="PTHR23020">
    <property type="entry name" value="UNCHARACTERIZED NUCLEAR HORMONE RECEPTOR-RELATED"/>
    <property type="match status" value="1"/>
</dbReference>
<dbReference type="SUPFAM" id="SSF56112">
    <property type="entry name" value="Protein kinase-like (PK-like)"/>
    <property type="match status" value="1"/>
</dbReference>
<reference evidence="1" key="1">
    <citation type="submission" date="2018-05" db="EMBL/GenBank/DDBJ databases">
        <authorList>
            <person name="Lanie J.A."/>
            <person name="Ng W.-L."/>
            <person name="Kazmierczak K.M."/>
            <person name="Andrzejewski T.M."/>
            <person name="Davidsen T.M."/>
            <person name="Wayne K.J."/>
            <person name="Tettelin H."/>
            <person name="Glass J.I."/>
            <person name="Rusch D."/>
            <person name="Podicherti R."/>
            <person name="Tsui H.-C.T."/>
            <person name="Winkler M.E."/>
        </authorList>
    </citation>
    <scope>NUCLEOTIDE SEQUENCE</scope>
</reference>
<name>A0A381UKE5_9ZZZZ</name>
<dbReference type="PANTHER" id="PTHR23020:SF41">
    <property type="entry name" value="AMINOGLYCOSIDE PHOSPHOTRANSFERASE DOMAIN-CONTAINING PROTEIN"/>
    <property type="match status" value="1"/>
</dbReference>